<comment type="caution">
    <text evidence="2">The sequence shown here is derived from an EMBL/GenBank/DDBJ whole genome shotgun (WGS) entry which is preliminary data.</text>
</comment>
<gene>
    <name evidence="2" type="ORF">C7C56_011570</name>
</gene>
<name>A0A2U2HLT7_9BURK</name>
<dbReference type="PANTHER" id="PTHR37844">
    <property type="entry name" value="SER/THR PROTEIN PHOSPHATASE SUPERFAMILY (AFU_ORTHOLOGUE AFUA_1G14840)"/>
    <property type="match status" value="1"/>
</dbReference>
<evidence type="ECO:0000313" key="3">
    <source>
        <dbReference type="Proteomes" id="UP000241421"/>
    </source>
</evidence>
<dbReference type="EMBL" id="PXWF02000191">
    <property type="protein sequence ID" value="PWF48467.1"/>
    <property type="molecule type" value="Genomic_DNA"/>
</dbReference>
<dbReference type="InterPro" id="IPR029052">
    <property type="entry name" value="Metallo-depent_PP-like"/>
</dbReference>
<dbReference type="GO" id="GO:0016787">
    <property type="term" value="F:hydrolase activity"/>
    <property type="evidence" value="ECO:0007669"/>
    <property type="project" value="InterPro"/>
</dbReference>
<dbReference type="RefSeq" id="WP_106757554.1">
    <property type="nucleotide sequence ID" value="NZ_PXWF02000191.1"/>
</dbReference>
<reference evidence="2 3" key="1">
    <citation type="submission" date="2018-04" db="EMBL/GenBank/DDBJ databases">
        <title>Massilia violaceinigra sp. nov., a novel purple-pigmented bacterium isolated from Tianshan glacier, Xinjiang, China.</title>
        <authorList>
            <person name="Wang H."/>
        </authorList>
    </citation>
    <scope>NUCLEOTIDE SEQUENCE [LARGE SCALE GENOMIC DNA]</scope>
    <source>
        <strain evidence="2 3">B448-2</strain>
    </source>
</reference>
<feature type="domain" description="Calcineurin-like phosphoesterase" evidence="1">
    <location>
        <begin position="1"/>
        <end position="220"/>
    </location>
</feature>
<dbReference type="Proteomes" id="UP000241421">
    <property type="component" value="Unassembled WGS sequence"/>
</dbReference>
<protein>
    <submittedName>
        <fullName evidence="2">Metallophosphoesterase</fullName>
    </submittedName>
</protein>
<dbReference type="InterPro" id="IPR004843">
    <property type="entry name" value="Calcineurin-like_PHP"/>
</dbReference>
<evidence type="ECO:0000313" key="2">
    <source>
        <dbReference type="EMBL" id="PWF48467.1"/>
    </source>
</evidence>
<sequence>MRILVLSDLHLELWREHAPRIDPAASRPDVVVLAGDISTGAKAVAWAASNFSGLPVVYVHGNHEAYGHKLEDAHAGTAAACAAAGNVHFLNADELIVGGVRFLGATLWTERLFGADTRPAAMRAAEAVMNDYRRIRLAANGYRKLRAADTAQFHSAQLSWLKDKLAMPFAGPTVVVTHMAPSMLSVQHEYVNELTSAAYASRLGALVSQANLWLHGHMHNSSDYLIGQCRVVCNPCGYMTRGGGTENARFDRNLIVEV</sequence>
<proteinExistence type="predicted"/>
<keyword evidence="3" id="KW-1185">Reference proteome</keyword>
<dbReference type="Gene3D" id="3.60.21.10">
    <property type="match status" value="1"/>
</dbReference>
<dbReference type="SUPFAM" id="SSF56300">
    <property type="entry name" value="Metallo-dependent phosphatases"/>
    <property type="match status" value="1"/>
</dbReference>
<dbReference type="PANTHER" id="PTHR37844:SF2">
    <property type="entry name" value="SER_THR PROTEIN PHOSPHATASE SUPERFAMILY (AFU_ORTHOLOGUE AFUA_1G14840)"/>
    <property type="match status" value="1"/>
</dbReference>
<dbReference type="OrthoDB" id="356681at2"/>
<organism evidence="2 3">
    <name type="scientific">Massilia glaciei</name>
    <dbReference type="NCBI Taxonomy" id="1524097"/>
    <lineage>
        <taxon>Bacteria</taxon>
        <taxon>Pseudomonadati</taxon>
        <taxon>Pseudomonadota</taxon>
        <taxon>Betaproteobacteria</taxon>
        <taxon>Burkholderiales</taxon>
        <taxon>Oxalobacteraceae</taxon>
        <taxon>Telluria group</taxon>
        <taxon>Massilia</taxon>
    </lineage>
</organism>
<dbReference type="AlphaFoldDB" id="A0A2U2HLT7"/>
<accession>A0A2U2HLT7</accession>
<dbReference type="Pfam" id="PF00149">
    <property type="entry name" value="Metallophos"/>
    <property type="match status" value="1"/>
</dbReference>
<evidence type="ECO:0000259" key="1">
    <source>
        <dbReference type="Pfam" id="PF00149"/>
    </source>
</evidence>